<evidence type="ECO:0000256" key="4">
    <source>
        <dbReference type="ARBA" id="ARBA00012564"/>
    </source>
</evidence>
<evidence type="ECO:0000256" key="5">
    <source>
        <dbReference type="ARBA" id="ARBA00015611"/>
    </source>
</evidence>
<evidence type="ECO:0000256" key="13">
    <source>
        <dbReference type="ARBA" id="ARBA00031533"/>
    </source>
</evidence>
<evidence type="ECO:0000256" key="9">
    <source>
        <dbReference type="ARBA" id="ARBA00022801"/>
    </source>
</evidence>
<evidence type="ECO:0000259" key="16">
    <source>
        <dbReference type="Pfam" id="PF17900"/>
    </source>
</evidence>
<name>A0A2Y8ZSD5_9MICO</name>
<evidence type="ECO:0000259" key="14">
    <source>
        <dbReference type="Pfam" id="PF01433"/>
    </source>
</evidence>
<dbReference type="Proteomes" id="UP000250028">
    <property type="component" value="Unassembled WGS sequence"/>
</dbReference>
<dbReference type="EMBL" id="UESZ01000001">
    <property type="protein sequence ID" value="SSA35281.1"/>
    <property type="molecule type" value="Genomic_DNA"/>
</dbReference>
<reference evidence="18" key="1">
    <citation type="submission" date="2016-10" db="EMBL/GenBank/DDBJ databases">
        <authorList>
            <person name="Varghese N."/>
            <person name="Submissions S."/>
        </authorList>
    </citation>
    <scope>NUCLEOTIDE SEQUENCE [LARGE SCALE GENOMIC DNA]</scope>
    <source>
        <strain evidence="18">DSM 22951</strain>
    </source>
</reference>
<protein>
    <recommendedName>
        <fullName evidence="5">Aminopeptidase N</fullName>
        <ecNumber evidence="4">3.4.11.2</ecNumber>
    </recommendedName>
    <alternativeName>
        <fullName evidence="12">Alanine aminopeptidase</fullName>
    </alternativeName>
    <alternativeName>
        <fullName evidence="13">Lysyl aminopeptidase</fullName>
    </alternativeName>
</protein>
<dbReference type="AlphaFoldDB" id="A0A2Y8ZSD5"/>
<evidence type="ECO:0000256" key="10">
    <source>
        <dbReference type="ARBA" id="ARBA00022833"/>
    </source>
</evidence>
<comment type="cofactor">
    <cofactor evidence="2">
        <name>Zn(2+)</name>
        <dbReference type="ChEBI" id="CHEBI:29105"/>
    </cofactor>
</comment>
<dbReference type="GO" id="GO:0008270">
    <property type="term" value="F:zinc ion binding"/>
    <property type="evidence" value="ECO:0007669"/>
    <property type="project" value="InterPro"/>
</dbReference>
<dbReference type="Gene3D" id="1.10.390.10">
    <property type="entry name" value="Neutral Protease Domain 2"/>
    <property type="match status" value="1"/>
</dbReference>
<evidence type="ECO:0000313" key="18">
    <source>
        <dbReference type="Proteomes" id="UP000250028"/>
    </source>
</evidence>
<evidence type="ECO:0000256" key="6">
    <source>
        <dbReference type="ARBA" id="ARBA00022438"/>
    </source>
</evidence>
<evidence type="ECO:0000256" key="8">
    <source>
        <dbReference type="ARBA" id="ARBA00022723"/>
    </source>
</evidence>
<feature type="domain" description="Aminopeptidase N-like N-terminal" evidence="16">
    <location>
        <begin position="112"/>
        <end position="197"/>
    </location>
</feature>
<accession>A0A2Y8ZSD5</accession>
<dbReference type="GO" id="GO:0016285">
    <property type="term" value="F:alanyl aminopeptidase activity"/>
    <property type="evidence" value="ECO:0007669"/>
    <property type="project" value="UniProtKB-EC"/>
</dbReference>
<evidence type="ECO:0000256" key="3">
    <source>
        <dbReference type="ARBA" id="ARBA00010136"/>
    </source>
</evidence>
<dbReference type="GO" id="GO:0016020">
    <property type="term" value="C:membrane"/>
    <property type="evidence" value="ECO:0007669"/>
    <property type="project" value="TreeGrafter"/>
</dbReference>
<keyword evidence="18" id="KW-1185">Reference proteome</keyword>
<feature type="domain" description="Peptidase M1 membrane alanine aminopeptidase" evidence="14">
    <location>
        <begin position="246"/>
        <end position="457"/>
    </location>
</feature>
<evidence type="ECO:0000256" key="12">
    <source>
        <dbReference type="ARBA" id="ARBA00029811"/>
    </source>
</evidence>
<sequence length="861" mass="93765">MVDWTPVTDALNLTQSECAQRASVVHAPVYAISIDLTHAADPTATTFTSHTTLIFDATGESTWLDLVADSIESATLNGQPIDTSGYDGARLPLEPLLPHNTVDITARCAFRNTGDGLHRFTDPQDNNTYLYTHFEPTDARRMFACFEQPDLKAQFEVSVTAPSDWQVRSNQPAVASPAQGDVTVTRFGRTPLMSTYLVALAAGPYATTSDLHVIERADGSRQEIALGLLCRQTMREYLDEQDIFTVTKQGLDFFDEHFGFPYPWGKYDQVFVPEYNIGAMENPGLVSWNENFLYRGGATKAQRGQRAEVILHEMSHMWFGDLATMQWWDGLWLKESFADLMGYQVAQAATDYPDGWVQLALGRKQWAYTEDQMPTTHPIVATIPDLEAARQNFDGISYAKGAATLKQLSTYVGTDQFFAGARAYFAEHAYGSTTLDDLLTAMEGASGEDLRDWARAWWQTSGPSHLTPVVTRDGDGAITALRIEQHGVDHVTGQGILRPHRFTVSLFALSDGSLQLLTDLPVTLTERSVALPEAVGLCADLIVLNAADETYAVTALDERSLATAGVALAQVTPDLTRAVAWSTLWGMVRDGGLSAATFADVFATQTISEPNPSILTVLAFLGAEAVGTYTPQADRPGQAARLLQVCLDQAARTAPGSDEHLIWVRGVAGLAALTDACSDEVAALATLEDLPTDLRWRLTNSLAATGSWSVADLDAQLAGDDTMTGRTAYAQAIASRPGRAVKEQVWKALTDGSPMSNDHRRALLAGYRQPFSAADTRADLPAYLDGLEKWWKTLGQTDAERMIAGLFPLVDVADGDLATHPVLTAVRAWLLEHQDAPSALYRTVQKALATAERSINAQSAY</sequence>
<keyword evidence="11" id="KW-0482">Metalloprotease</keyword>
<dbReference type="EC" id="3.4.11.2" evidence="4"/>
<dbReference type="InterPro" id="IPR014782">
    <property type="entry name" value="Peptidase_M1_dom"/>
</dbReference>
<dbReference type="InterPro" id="IPR042097">
    <property type="entry name" value="Aminopeptidase_N-like_N_sf"/>
</dbReference>
<evidence type="ECO:0000259" key="15">
    <source>
        <dbReference type="Pfam" id="PF11838"/>
    </source>
</evidence>
<keyword evidence="6 17" id="KW-0031">Aminopeptidase</keyword>
<dbReference type="Pfam" id="PF11838">
    <property type="entry name" value="ERAP1_C"/>
    <property type="match status" value="1"/>
</dbReference>
<dbReference type="InterPro" id="IPR001930">
    <property type="entry name" value="Peptidase_M1"/>
</dbReference>
<dbReference type="GO" id="GO:0042277">
    <property type="term" value="F:peptide binding"/>
    <property type="evidence" value="ECO:0007669"/>
    <property type="project" value="TreeGrafter"/>
</dbReference>
<evidence type="ECO:0000256" key="11">
    <source>
        <dbReference type="ARBA" id="ARBA00023049"/>
    </source>
</evidence>
<dbReference type="NCBIfam" id="TIGR02412">
    <property type="entry name" value="pepN_strep_liv"/>
    <property type="match status" value="1"/>
</dbReference>
<dbReference type="GO" id="GO:0043171">
    <property type="term" value="P:peptide catabolic process"/>
    <property type="evidence" value="ECO:0007669"/>
    <property type="project" value="TreeGrafter"/>
</dbReference>
<dbReference type="InterPro" id="IPR024571">
    <property type="entry name" value="ERAP1-like_C_dom"/>
</dbReference>
<dbReference type="Pfam" id="PF17900">
    <property type="entry name" value="Peptidase_M1_N"/>
    <property type="match status" value="1"/>
</dbReference>
<keyword evidence="7" id="KW-0645">Protease</keyword>
<dbReference type="Pfam" id="PF01433">
    <property type="entry name" value="Peptidase_M1"/>
    <property type="match status" value="1"/>
</dbReference>
<dbReference type="PRINTS" id="PR00756">
    <property type="entry name" value="ALADIPTASE"/>
</dbReference>
<evidence type="ECO:0000256" key="7">
    <source>
        <dbReference type="ARBA" id="ARBA00022670"/>
    </source>
</evidence>
<dbReference type="InterPro" id="IPR012778">
    <property type="entry name" value="Pept_M1_aminopeptidase"/>
</dbReference>
<dbReference type="SUPFAM" id="SSF55486">
    <property type="entry name" value="Metalloproteases ('zincins'), catalytic domain"/>
    <property type="match status" value="1"/>
</dbReference>
<dbReference type="InterPro" id="IPR050344">
    <property type="entry name" value="Peptidase_M1_aminopeptidases"/>
</dbReference>
<dbReference type="GO" id="GO:0006508">
    <property type="term" value="P:proteolysis"/>
    <property type="evidence" value="ECO:0007669"/>
    <property type="project" value="UniProtKB-KW"/>
</dbReference>
<comment type="similarity">
    <text evidence="3">Belongs to the peptidase M1 family.</text>
</comment>
<feature type="domain" description="ERAP1-like C-terminal" evidence="15">
    <location>
        <begin position="541"/>
        <end position="853"/>
    </location>
</feature>
<dbReference type="CDD" id="cd09602">
    <property type="entry name" value="M1_APN"/>
    <property type="match status" value="1"/>
</dbReference>
<comment type="catalytic activity">
    <reaction evidence="1">
        <text>Release of an N-terminal amino acid, Xaa-|-Yaa- from a peptide, amide or arylamide. Xaa is preferably Ala, but may be most amino acids including Pro (slow action). When a terminal hydrophobic residue is followed by a prolyl residue, the two may be released as an intact Xaa-Pro dipeptide.</text>
        <dbReference type="EC" id="3.4.11.2"/>
    </reaction>
</comment>
<dbReference type="OrthoDB" id="100605at2"/>
<dbReference type="GO" id="GO:0070006">
    <property type="term" value="F:metalloaminopeptidase activity"/>
    <property type="evidence" value="ECO:0007669"/>
    <property type="project" value="TreeGrafter"/>
</dbReference>
<dbReference type="GO" id="GO:0005737">
    <property type="term" value="C:cytoplasm"/>
    <property type="evidence" value="ECO:0007669"/>
    <property type="project" value="TreeGrafter"/>
</dbReference>
<keyword evidence="8" id="KW-0479">Metal-binding</keyword>
<evidence type="ECO:0000256" key="2">
    <source>
        <dbReference type="ARBA" id="ARBA00001947"/>
    </source>
</evidence>
<keyword evidence="10" id="KW-0862">Zinc</keyword>
<keyword evidence="9" id="KW-0378">Hydrolase</keyword>
<dbReference type="FunFam" id="1.10.390.10:FF:000004">
    <property type="entry name" value="Aminopeptidase N"/>
    <property type="match status" value="1"/>
</dbReference>
<dbReference type="Gene3D" id="2.60.40.1730">
    <property type="entry name" value="tricorn interacting facor f3 domain"/>
    <property type="match status" value="1"/>
</dbReference>
<dbReference type="InterPro" id="IPR027268">
    <property type="entry name" value="Peptidase_M4/M1_CTD_sf"/>
</dbReference>
<evidence type="ECO:0000313" key="17">
    <source>
        <dbReference type="EMBL" id="SSA35281.1"/>
    </source>
</evidence>
<dbReference type="GO" id="GO:0005615">
    <property type="term" value="C:extracellular space"/>
    <property type="evidence" value="ECO:0007669"/>
    <property type="project" value="TreeGrafter"/>
</dbReference>
<dbReference type="PANTHER" id="PTHR11533:SF174">
    <property type="entry name" value="PUROMYCIN-SENSITIVE AMINOPEPTIDASE-RELATED"/>
    <property type="match status" value="1"/>
</dbReference>
<gene>
    <name evidence="17" type="ORF">SAMN04489750_2632</name>
</gene>
<organism evidence="17 18">
    <name type="scientific">Branchiibius hedensis</name>
    <dbReference type="NCBI Taxonomy" id="672460"/>
    <lineage>
        <taxon>Bacteria</taxon>
        <taxon>Bacillati</taxon>
        <taxon>Actinomycetota</taxon>
        <taxon>Actinomycetes</taxon>
        <taxon>Micrococcales</taxon>
        <taxon>Dermacoccaceae</taxon>
        <taxon>Branchiibius</taxon>
    </lineage>
</organism>
<evidence type="ECO:0000256" key="1">
    <source>
        <dbReference type="ARBA" id="ARBA00000098"/>
    </source>
</evidence>
<dbReference type="PANTHER" id="PTHR11533">
    <property type="entry name" value="PROTEASE M1 ZINC METALLOPROTEASE"/>
    <property type="match status" value="1"/>
</dbReference>
<dbReference type="InterPro" id="IPR045357">
    <property type="entry name" value="Aminopeptidase_N-like_N"/>
</dbReference>
<proteinExistence type="inferred from homology"/>
<dbReference type="SUPFAM" id="SSF63737">
    <property type="entry name" value="Leukotriene A4 hydrolase N-terminal domain"/>
    <property type="match status" value="1"/>
</dbReference>